<dbReference type="Proteomes" id="UP000319817">
    <property type="component" value="Chromosome"/>
</dbReference>
<dbReference type="GO" id="GO:0005886">
    <property type="term" value="C:plasma membrane"/>
    <property type="evidence" value="ECO:0007669"/>
    <property type="project" value="TreeGrafter"/>
</dbReference>
<feature type="transmembrane region" description="Helical" evidence="2">
    <location>
        <begin position="103"/>
        <end position="127"/>
    </location>
</feature>
<feature type="transmembrane region" description="Helical" evidence="2">
    <location>
        <begin position="178"/>
        <end position="199"/>
    </location>
</feature>
<protein>
    <submittedName>
        <fullName evidence="3">Cytosine permease</fullName>
    </submittedName>
</protein>
<dbReference type="PANTHER" id="PTHR30569:SF0">
    <property type="entry name" value="CYTOSINE PERMEASE"/>
    <property type="match status" value="1"/>
</dbReference>
<evidence type="ECO:0000313" key="3">
    <source>
        <dbReference type="EMBL" id="QDT10184.1"/>
    </source>
</evidence>
<accession>A0A517NSU0</accession>
<sequence length="498" mass="52319">MSEDNSDSGGEFERESVPDSALLGSGKFWGMYAGEHAAGTEFMIGPLFLAAGASLSDLILGLLLGNILAVLTWRFLVVPIAMAKRMTLYYQLERIAGGALVKFYNLVNGLLFCFLAGAMVTVSASAVGVPFGITFDVPDSMFGLSNASFTVLVAIVGVVIAAVAAGGYERVARFANIAAPWMIGVFAACGIVSLAQMHATNVAALSEGKFWSDAVAFVQEKNGPAEFGFWKIVVFAWLCNGAMHFGMADLSIFRFAKSKASGWAPAIGMFLGHYMAWIAAALLLAALIKLQPELAMGDDGKVVANPGLLAYQSLGWAGIICVVIAGWTTANPTIYRAGLAFQGVMPNSSRTAMTLVAGIVATIAGAFPNLSAQLLGFVGTYGTVLGPMGAVIFVDFYLIKKFGLRDEYANQSGTQVNVAVMIAWLLPVAVGLYLIFAQGLFAAYAVIPCWVACGVLYLVISKFTQNTSAAGHATPETFGSASPTSSDNPYLPPSDNAL</sequence>
<feature type="transmembrane region" description="Helical" evidence="2">
    <location>
        <begin position="262"/>
        <end position="288"/>
    </location>
</feature>
<name>A0A517NSU0_9BACT</name>
<keyword evidence="2" id="KW-1133">Transmembrane helix</keyword>
<organism evidence="3 4">
    <name type="scientific">Stieleria marina</name>
    <dbReference type="NCBI Taxonomy" id="1930275"/>
    <lineage>
        <taxon>Bacteria</taxon>
        <taxon>Pseudomonadati</taxon>
        <taxon>Planctomycetota</taxon>
        <taxon>Planctomycetia</taxon>
        <taxon>Pirellulales</taxon>
        <taxon>Pirellulaceae</taxon>
        <taxon>Stieleria</taxon>
    </lineage>
</organism>
<reference evidence="3 4" key="1">
    <citation type="submission" date="2019-02" db="EMBL/GenBank/DDBJ databases">
        <title>Deep-cultivation of Planctomycetes and their phenomic and genomic characterization uncovers novel biology.</title>
        <authorList>
            <person name="Wiegand S."/>
            <person name="Jogler M."/>
            <person name="Boedeker C."/>
            <person name="Pinto D."/>
            <person name="Vollmers J."/>
            <person name="Rivas-Marin E."/>
            <person name="Kohn T."/>
            <person name="Peeters S.H."/>
            <person name="Heuer A."/>
            <person name="Rast P."/>
            <person name="Oberbeckmann S."/>
            <person name="Bunk B."/>
            <person name="Jeske O."/>
            <person name="Meyerdierks A."/>
            <person name="Storesund J.E."/>
            <person name="Kallscheuer N."/>
            <person name="Luecker S."/>
            <person name="Lage O.M."/>
            <person name="Pohl T."/>
            <person name="Merkel B.J."/>
            <person name="Hornburger P."/>
            <person name="Mueller R.-W."/>
            <person name="Bruemmer F."/>
            <person name="Labrenz M."/>
            <person name="Spormann A.M."/>
            <person name="Op den Camp H."/>
            <person name="Overmann J."/>
            <person name="Amann R."/>
            <person name="Jetten M.S.M."/>
            <person name="Mascher T."/>
            <person name="Medema M.H."/>
            <person name="Devos D.P."/>
            <person name="Kaster A.-K."/>
            <person name="Ovreas L."/>
            <person name="Rohde M."/>
            <person name="Galperin M.Y."/>
            <person name="Jogler C."/>
        </authorList>
    </citation>
    <scope>NUCLEOTIDE SEQUENCE [LARGE SCALE GENOMIC DNA]</scope>
    <source>
        <strain evidence="3 4">K23_9</strain>
    </source>
</reference>
<dbReference type="InterPro" id="IPR030191">
    <property type="entry name" value="CodB"/>
</dbReference>
<evidence type="ECO:0000256" key="2">
    <source>
        <dbReference type="SAM" id="Phobius"/>
    </source>
</evidence>
<dbReference type="RefSeq" id="WP_419189898.1">
    <property type="nucleotide sequence ID" value="NZ_CP036526.1"/>
</dbReference>
<evidence type="ECO:0000256" key="1">
    <source>
        <dbReference type="SAM" id="MobiDB-lite"/>
    </source>
</evidence>
<feature type="transmembrane region" description="Helical" evidence="2">
    <location>
        <begin position="418"/>
        <end position="436"/>
    </location>
</feature>
<feature type="transmembrane region" description="Helical" evidence="2">
    <location>
        <begin position="374"/>
        <end position="398"/>
    </location>
</feature>
<feature type="transmembrane region" description="Helical" evidence="2">
    <location>
        <begin position="351"/>
        <end position="368"/>
    </location>
</feature>
<evidence type="ECO:0000313" key="4">
    <source>
        <dbReference type="Proteomes" id="UP000319817"/>
    </source>
</evidence>
<dbReference type="EMBL" id="CP036526">
    <property type="protein sequence ID" value="QDT10184.1"/>
    <property type="molecule type" value="Genomic_DNA"/>
</dbReference>
<feature type="region of interest" description="Disordered" evidence="1">
    <location>
        <begin position="474"/>
        <end position="498"/>
    </location>
</feature>
<keyword evidence="4" id="KW-1185">Reference proteome</keyword>
<proteinExistence type="predicted"/>
<feature type="transmembrane region" description="Helical" evidence="2">
    <location>
        <begin position="308"/>
        <end position="330"/>
    </location>
</feature>
<feature type="compositionally biased region" description="Polar residues" evidence="1">
    <location>
        <begin position="477"/>
        <end position="488"/>
    </location>
</feature>
<keyword evidence="2" id="KW-0812">Transmembrane</keyword>
<dbReference type="PANTHER" id="PTHR30569">
    <property type="entry name" value="CYTOSINE TRANSPORTER CODB"/>
    <property type="match status" value="1"/>
</dbReference>
<gene>
    <name evidence="3" type="ORF">K239x_21390</name>
</gene>
<dbReference type="Gene3D" id="1.10.4160.10">
    <property type="entry name" value="Hydantoin permease"/>
    <property type="match status" value="1"/>
</dbReference>
<dbReference type="GO" id="GO:0015209">
    <property type="term" value="F:cytosine transmembrane transporter activity"/>
    <property type="evidence" value="ECO:0007669"/>
    <property type="project" value="InterPro"/>
</dbReference>
<dbReference type="AlphaFoldDB" id="A0A517NSU0"/>
<feature type="transmembrane region" description="Helical" evidence="2">
    <location>
        <begin position="229"/>
        <end position="250"/>
    </location>
</feature>
<keyword evidence="2" id="KW-0472">Membrane</keyword>
<feature type="transmembrane region" description="Helical" evidence="2">
    <location>
        <begin position="442"/>
        <end position="460"/>
    </location>
</feature>
<feature type="transmembrane region" description="Helical" evidence="2">
    <location>
        <begin position="58"/>
        <end position="82"/>
    </location>
</feature>
<feature type="transmembrane region" description="Helical" evidence="2">
    <location>
        <begin position="147"/>
        <end position="166"/>
    </location>
</feature>